<dbReference type="CDD" id="cd00067">
    <property type="entry name" value="GAL4"/>
    <property type="match status" value="1"/>
</dbReference>
<sequence length="961" mass="106156">MDVDIDADHDVPDFVRAWHPSVRRPIIPIDPKIYHEAIHPRAIFELCKTPSGEYVSVVPYSCDYCRSVKQSCSRLLPCDRCTKADRPCDASQPGYQKLPPPKVTKLKKRPTASSSPPISGMFQTPPAPPSKTIVASGSSQPITTSSNPRSPKKPKLTHPNSSSIPKKTFKYKGNKNMVDGNPLQNIPLKQPVNPETGSGQYLVIFPIRAHNASGIDAAISTAPVWTFVRPPKTKCATDSCATVPTVDTLPCTPCIPRVWANSRAEITSIFPELTKSLTGISWRQFQMPALFLEHPHPEHSWRDKNTLKVVLEWSFQHGPEVLVRDDSHDITYEERPSDNSDLAARVEESGSVKDEAPSFFPIKSDHLQFNFSSFTAPLTAGSEGGLVRILSIPSLRLRKVLPSDIMAVSQLPTSTPVPVLNSPSPMVLSPSLGLEPETPAVPSSATPQFQLQIPEPQIPEQRPFEIETLDQCRMDNTPLLVFVSRESGLLPLQLPPEYACSCLGLFVISDLNADIDNTVITISKTQKCERVRWHLTLEWVPGGEEGLLENINEKSYPWWIDPVEKEAGAVKTPRDLSSLYFSFLPLDLLAGFKPSEYFPRGWYCRDCGMLNAQRCFRHQICQSSRCKRRLERGKVPTNDDALIRHIDPLQALRGPHHRLPIQDPLDYAPSSVGKIDSSWDDMMRNLTYQVNSGVRVQHIFTGNQEILQQDATKLLLDIQKDVILSRSDLHSPYFTWSTKLNHEHICSGDPSGQPEIPRLVFDIQDTLLHYMQAYGEVNDVNINHIMIQAWATPGSRRGAVFNAKSHVVAIICLGAEVVMNLVPKRGFTEIPIESAEGRMEIDGERILSASQLVDNGCSEPLASAAVIVPNDCRQTGGDLNAADQPDPASLALGEASGPSSNVGDGKAARKGKGTGAKKNKQAPLELSMTLVHGDAIILEGDDFEYQIKRSGTTILLIGSYE</sequence>
<keyword evidence="4" id="KW-1185">Reference proteome</keyword>
<dbReference type="GO" id="GO:0008270">
    <property type="term" value="F:zinc ion binding"/>
    <property type="evidence" value="ECO:0007669"/>
    <property type="project" value="InterPro"/>
</dbReference>
<dbReference type="RefSeq" id="XP_041193209.1">
    <property type="nucleotide sequence ID" value="XM_041340185.1"/>
</dbReference>
<dbReference type="GeneID" id="64634201"/>
<dbReference type="Proteomes" id="UP000807769">
    <property type="component" value="Unassembled WGS sequence"/>
</dbReference>
<dbReference type="GO" id="GO:0000981">
    <property type="term" value="F:DNA-binding transcription factor activity, RNA polymerase II-specific"/>
    <property type="evidence" value="ECO:0007669"/>
    <property type="project" value="InterPro"/>
</dbReference>
<organism evidence="3 4">
    <name type="scientific">Suillus subaureus</name>
    <dbReference type="NCBI Taxonomy" id="48587"/>
    <lineage>
        <taxon>Eukaryota</taxon>
        <taxon>Fungi</taxon>
        <taxon>Dikarya</taxon>
        <taxon>Basidiomycota</taxon>
        <taxon>Agaricomycotina</taxon>
        <taxon>Agaricomycetes</taxon>
        <taxon>Agaricomycetidae</taxon>
        <taxon>Boletales</taxon>
        <taxon>Suillineae</taxon>
        <taxon>Suillaceae</taxon>
        <taxon>Suillus</taxon>
    </lineage>
</organism>
<feature type="compositionally biased region" description="Basic residues" evidence="1">
    <location>
        <begin position="908"/>
        <end position="920"/>
    </location>
</feature>
<evidence type="ECO:0000313" key="3">
    <source>
        <dbReference type="EMBL" id="KAG1816536.1"/>
    </source>
</evidence>
<feature type="compositionally biased region" description="Polar residues" evidence="1">
    <location>
        <begin position="133"/>
        <end position="149"/>
    </location>
</feature>
<reference evidence="3" key="1">
    <citation type="journal article" date="2020" name="New Phytol.">
        <title>Comparative genomics reveals dynamic genome evolution in host specialist ectomycorrhizal fungi.</title>
        <authorList>
            <person name="Lofgren L.A."/>
            <person name="Nguyen N.H."/>
            <person name="Vilgalys R."/>
            <person name="Ruytinx J."/>
            <person name="Liao H.L."/>
            <person name="Branco S."/>
            <person name="Kuo A."/>
            <person name="LaButti K."/>
            <person name="Lipzen A."/>
            <person name="Andreopoulos W."/>
            <person name="Pangilinan J."/>
            <person name="Riley R."/>
            <person name="Hundley H."/>
            <person name="Na H."/>
            <person name="Barry K."/>
            <person name="Grigoriev I.V."/>
            <person name="Stajich J.E."/>
            <person name="Kennedy P.G."/>
        </authorList>
    </citation>
    <scope>NUCLEOTIDE SEQUENCE</scope>
    <source>
        <strain evidence="3">MN1</strain>
    </source>
</reference>
<dbReference type="InterPro" id="IPR001138">
    <property type="entry name" value="Zn2Cys6_DnaBD"/>
</dbReference>
<dbReference type="AlphaFoldDB" id="A0A9P7JDV1"/>
<evidence type="ECO:0000259" key="2">
    <source>
        <dbReference type="PROSITE" id="PS50048"/>
    </source>
</evidence>
<feature type="region of interest" description="Disordered" evidence="1">
    <location>
        <begin position="86"/>
        <end position="171"/>
    </location>
</feature>
<feature type="domain" description="Zn(2)-C6 fungal-type" evidence="2">
    <location>
        <begin position="61"/>
        <end position="88"/>
    </location>
</feature>
<feature type="region of interest" description="Disordered" evidence="1">
    <location>
        <begin position="876"/>
        <end position="921"/>
    </location>
</feature>
<dbReference type="OrthoDB" id="2678679at2759"/>
<dbReference type="InterPro" id="IPR036864">
    <property type="entry name" value="Zn2-C6_fun-type_DNA-bd_sf"/>
</dbReference>
<name>A0A9P7JDV1_9AGAM</name>
<proteinExistence type="predicted"/>
<accession>A0A9P7JDV1</accession>
<comment type="caution">
    <text evidence="3">The sequence shown here is derived from an EMBL/GenBank/DDBJ whole genome shotgun (WGS) entry which is preliminary data.</text>
</comment>
<evidence type="ECO:0000313" key="4">
    <source>
        <dbReference type="Proteomes" id="UP000807769"/>
    </source>
</evidence>
<dbReference type="SUPFAM" id="SSF57701">
    <property type="entry name" value="Zn2/Cys6 DNA-binding domain"/>
    <property type="match status" value="1"/>
</dbReference>
<gene>
    <name evidence="3" type="ORF">BJ212DRAFT_1480965</name>
</gene>
<dbReference type="EMBL" id="JABBWG010000016">
    <property type="protein sequence ID" value="KAG1816536.1"/>
    <property type="molecule type" value="Genomic_DNA"/>
</dbReference>
<protein>
    <recommendedName>
        <fullName evidence="2">Zn(2)-C6 fungal-type domain-containing protein</fullName>
    </recommendedName>
</protein>
<dbReference type="PROSITE" id="PS50048">
    <property type="entry name" value="ZN2_CY6_FUNGAL_2"/>
    <property type="match status" value="1"/>
</dbReference>
<evidence type="ECO:0000256" key="1">
    <source>
        <dbReference type="SAM" id="MobiDB-lite"/>
    </source>
</evidence>